<dbReference type="OMA" id="WEAQFAN"/>
<keyword evidence="2" id="KW-1185">Reference proteome</keyword>
<proteinExistence type="predicted"/>
<protein>
    <submittedName>
        <fullName evidence="1">Uncharacterized protein</fullName>
    </submittedName>
</protein>
<reference evidence="1 2" key="1">
    <citation type="submission" date="2014-11" db="EMBL/GenBank/DDBJ databases">
        <authorList>
            <person name="Zhu J."/>
            <person name="Qi W."/>
            <person name="Song R."/>
        </authorList>
    </citation>
    <scope>NUCLEOTIDE SEQUENCE [LARGE SCALE GENOMIC DNA]</scope>
</reference>
<dbReference type="AlphaFoldDB" id="A0A0G4GAB4"/>
<gene>
    <name evidence="1" type="ORF">Vbra_9857</name>
</gene>
<dbReference type="EMBL" id="CDMY01000606">
    <property type="protein sequence ID" value="CEM25916.1"/>
    <property type="molecule type" value="Genomic_DNA"/>
</dbReference>
<dbReference type="VEuPathDB" id="CryptoDB:Vbra_9857"/>
<dbReference type="PhylomeDB" id="A0A0G4GAB4"/>
<dbReference type="Proteomes" id="UP000041254">
    <property type="component" value="Unassembled WGS sequence"/>
</dbReference>
<accession>A0A0G4GAB4</accession>
<dbReference type="FunCoup" id="A0A0G4GAB4">
    <property type="interactions" value="40"/>
</dbReference>
<dbReference type="OrthoDB" id="417626at2759"/>
<sequence>MAVLSKYMQQAAAATRLGKAPVEMPKKLDKSMSFRDYYKHSPVAFWLQIHNPTRMPFWSRVWEQQFENRQLLGLGWTGPFLTMALVALTGMYGPAPMDRADLSWMNSLRFRMRTAYINEGRRPAYEIEKVRGDIRYMYRGIDHNYTLNEKYDLLFKLRENYLIERHPGIQYPFVYRQFNKLSEQPDTFFARTYPTPQASPHFEHHGNGHH</sequence>
<dbReference type="STRING" id="1169540.A0A0G4GAB4"/>
<evidence type="ECO:0000313" key="1">
    <source>
        <dbReference type="EMBL" id="CEM25916.1"/>
    </source>
</evidence>
<organism evidence="1 2">
    <name type="scientific">Vitrella brassicaformis (strain CCMP3155)</name>
    <dbReference type="NCBI Taxonomy" id="1169540"/>
    <lineage>
        <taxon>Eukaryota</taxon>
        <taxon>Sar</taxon>
        <taxon>Alveolata</taxon>
        <taxon>Colpodellida</taxon>
        <taxon>Vitrellaceae</taxon>
        <taxon>Vitrella</taxon>
    </lineage>
</organism>
<name>A0A0G4GAB4_VITBC</name>
<dbReference type="InParanoid" id="A0A0G4GAB4"/>
<evidence type="ECO:0000313" key="2">
    <source>
        <dbReference type="Proteomes" id="UP000041254"/>
    </source>
</evidence>